<feature type="chain" id="PRO_5047409149" evidence="1">
    <location>
        <begin position="17"/>
        <end position="428"/>
    </location>
</feature>
<feature type="signal peptide" evidence="1">
    <location>
        <begin position="1"/>
        <end position="16"/>
    </location>
</feature>
<name>A0ABS6SB17_9SPHN</name>
<evidence type="ECO:0000259" key="2">
    <source>
        <dbReference type="Pfam" id="PF01734"/>
    </source>
</evidence>
<organism evidence="3 4">
    <name type="scientific">Pacificimonas pallii</name>
    <dbReference type="NCBI Taxonomy" id="2827236"/>
    <lineage>
        <taxon>Bacteria</taxon>
        <taxon>Pseudomonadati</taxon>
        <taxon>Pseudomonadota</taxon>
        <taxon>Alphaproteobacteria</taxon>
        <taxon>Sphingomonadales</taxon>
        <taxon>Sphingosinicellaceae</taxon>
        <taxon>Pacificimonas</taxon>
    </lineage>
</organism>
<dbReference type="EMBL" id="JAGSPA010000001">
    <property type="protein sequence ID" value="MBV7255599.1"/>
    <property type="molecule type" value="Genomic_DNA"/>
</dbReference>
<dbReference type="PROSITE" id="PS51257">
    <property type="entry name" value="PROKAR_LIPOPROTEIN"/>
    <property type="match status" value="1"/>
</dbReference>
<accession>A0ABS6SB17</accession>
<evidence type="ECO:0000313" key="3">
    <source>
        <dbReference type="EMBL" id="MBV7255599.1"/>
    </source>
</evidence>
<feature type="domain" description="PNPLA" evidence="2">
    <location>
        <begin position="60"/>
        <end position="261"/>
    </location>
</feature>
<gene>
    <name evidence="3" type="ORF">KCG44_02235</name>
</gene>
<dbReference type="InterPro" id="IPR002641">
    <property type="entry name" value="PNPLA_dom"/>
</dbReference>
<keyword evidence="4" id="KW-1185">Reference proteome</keyword>
<dbReference type="Pfam" id="PF01734">
    <property type="entry name" value="Patatin"/>
    <property type="match status" value="1"/>
</dbReference>
<protein>
    <submittedName>
        <fullName evidence="3">Patatin-like phospholipase family protein</fullName>
    </submittedName>
</protein>
<reference evidence="3 4" key="1">
    <citation type="submission" date="2021-04" db="EMBL/GenBank/DDBJ databases">
        <authorList>
            <person name="Pira H."/>
            <person name="Risdian C."/>
            <person name="Wink J."/>
        </authorList>
    </citation>
    <scope>NUCLEOTIDE SEQUENCE [LARGE SCALE GENOMIC DNA]</scope>
    <source>
        <strain evidence="3 4">WHA3</strain>
    </source>
</reference>
<sequence>MTIRLLLTVLLGFGLAACQHTPPETVAGQFCDIQRFSLEQPLPGEPRFMDMMKAADGDMLFLSGGSENGAFGAGFFSGWKVNGRPPEFSLVTGISTGGLQATGAFIQRPDITAMGYMIDSEADLLETYVSGSDVRGGLSTSAAITALRRGAIADLVPLRARLHTLFTPDVLEEVARRYDESPPDDRKRLLVGATDVDLGRAVAFDMTELASRYAAKAPASAERARLKNCYVEALVASSIVPPGARPVFIDNRMYIDGGVRYAVFDDRIGELLANTGPAALESTGMPRIYIILNGDGETRAECGKVDAANCDPPSSTAGKHKDWDLLSLGFRSLSLLTDQVRRLSIARAASRSADRDAEIRFARIRAEDLDDPAQRVELPGFSGARTCAEWRGVDMELDDPVEFHARYMRCLIIYGRMRGAALDWDQSG</sequence>
<evidence type="ECO:0000256" key="1">
    <source>
        <dbReference type="SAM" id="SignalP"/>
    </source>
</evidence>
<comment type="caution">
    <text evidence="3">The sequence shown here is derived from an EMBL/GenBank/DDBJ whole genome shotgun (WGS) entry which is preliminary data.</text>
</comment>
<keyword evidence="1" id="KW-0732">Signal</keyword>
<dbReference type="Proteomes" id="UP000722336">
    <property type="component" value="Unassembled WGS sequence"/>
</dbReference>
<dbReference type="RefSeq" id="WP_218443941.1">
    <property type="nucleotide sequence ID" value="NZ_JAGSPA010000001.1"/>
</dbReference>
<evidence type="ECO:0000313" key="4">
    <source>
        <dbReference type="Proteomes" id="UP000722336"/>
    </source>
</evidence>
<proteinExistence type="predicted"/>